<dbReference type="SUPFAM" id="SSF46548">
    <property type="entry name" value="alpha-helical ferredoxin"/>
    <property type="match status" value="1"/>
</dbReference>
<reference evidence="5 6" key="1">
    <citation type="submission" date="2019-01" db="EMBL/GenBank/DDBJ databases">
        <title>Ktedonosporobacter rubrisoli SCAWS-G2.</title>
        <authorList>
            <person name="Huang Y."/>
            <person name="Yan B."/>
        </authorList>
    </citation>
    <scope>NUCLEOTIDE SEQUENCE [LARGE SCALE GENOMIC DNA]</scope>
    <source>
        <strain evidence="5 6">SCAWS-G2</strain>
    </source>
</reference>
<feature type="domain" description="4Fe-4S ferredoxin-type" evidence="4">
    <location>
        <begin position="200"/>
        <end position="229"/>
    </location>
</feature>
<keyword evidence="3" id="KW-0411">Iron-sulfur</keyword>
<dbReference type="InterPro" id="IPR017896">
    <property type="entry name" value="4Fe4S_Fe-S-bd"/>
</dbReference>
<dbReference type="PROSITE" id="PS51379">
    <property type="entry name" value="4FE4S_FER_2"/>
    <property type="match status" value="1"/>
</dbReference>
<dbReference type="PANTHER" id="PTHR42827">
    <property type="entry name" value="IRON-SULFUR CLUSTER-BINDING PROTEIN-RELATED"/>
    <property type="match status" value="1"/>
</dbReference>
<sequence>MPAMPLPDPQELPLKMRTHPTVQHAYQQDHEKQEAMSSGPLDVKWLRQLCLESGADDVGFVSLARPELDDQRADILAHAPFARTLISFVCKMNREPIRSPARSVANVEFHEVNDYVKTVSHTIAARLQEHGIRAMNEAAGFPMEVARLTEQRKSWLISHKPVAVAAGLGMMGIHRNVIHPTFGNFILLGTVIIDADIAEESHPVAYNPCLECKLCVAACPVGAISPDGHFNFTACMTHNYREFLGGFTEWAETMIESPDVSAYREQFTPAETMSMWQSLAFQPNYKAAYCMAVCPAGEDVIGPYLRNRKGHLQTVVKPLQEKVEPVYVEAGSQAETHVRRRFPHKIVRHVKRRK</sequence>
<evidence type="ECO:0000256" key="1">
    <source>
        <dbReference type="ARBA" id="ARBA00022723"/>
    </source>
</evidence>
<organism evidence="5 6">
    <name type="scientific">Ktedonosporobacter rubrisoli</name>
    <dbReference type="NCBI Taxonomy" id="2509675"/>
    <lineage>
        <taxon>Bacteria</taxon>
        <taxon>Bacillati</taxon>
        <taxon>Chloroflexota</taxon>
        <taxon>Ktedonobacteria</taxon>
        <taxon>Ktedonobacterales</taxon>
        <taxon>Ktedonosporobacteraceae</taxon>
        <taxon>Ktedonosporobacter</taxon>
    </lineage>
</organism>
<dbReference type="RefSeq" id="WP_129889788.1">
    <property type="nucleotide sequence ID" value="NZ_CP035758.1"/>
</dbReference>
<dbReference type="EMBL" id="CP035758">
    <property type="protein sequence ID" value="QBD78735.1"/>
    <property type="molecule type" value="Genomic_DNA"/>
</dbReference>
<dbReference type="InterPro" id="IPR017900">
    <property type="entry name" value="4Fe4S_Fe_S_CS"/>
</dbReference>
<dbReference type="OrthoDB" id="9815745at2"/>
<evidence type="ECO:0000313" key="5">
    <source>
        <dbReference type="EMBL" id="QBD78735.1"/>
    </source>
</evidence>
<evidence type="ECO:0000256" key="2">
    <source>
        <dbReference type="ARBA" id="ARBA00023004"/>
    </source>
</evidence>
<evidence type="ECO:0000313" key="6">
    <source>
        <dbReference type="Proteomes" id="UP000290365"/>
    </source>
</evidence>
<dbReference type="Gene3D" id="3.30.70.20">
    <property type="match status" value="1"/>
</dbReference>
<name>A0A4P6JTS4_KTERU</name>
<dbReference type="GO" id="GO:0046872">
    <property type="term" value="F:metal ion binding"/>
    <property type="evidence" value="ECO:0007669"/>
    <property type="project" value="UniProtKB-KW"/>
</dbReference>
<keyword evidence="2" id="KW-0408">Iron</keyword>
<evidence type="ECO:0000259" key="4">
    <source>
        <dbReference type="PROSITE" id="PS51379"/>
    </source>
</evidence>
<accession>A0A4P6JTS4</accession>
<gene>
    <name evidence="5" type="ORF">EPA93_23220</name>
</gene>
<proteinExistence type="predicted"/>
<dbReference type="KEGG" id="kbs:EPA93_23220"/>
<keyword evidence="1" id="KW-0479">Metal-binding</keyword>
<protein>
    <submittedName>
        <fullName evidence="5">4Fe-4S ferredoxin</fullName>
    </submittedName>
</protein>
<evidence type="ECO:0000256" key="3">
    <source>
        <dbReference type="ARBA" id="ARBA00023014"/>
    </source>
</evidence>
<dbReference type="GO" id="GO:0051536">
    <property type="term" value="F:iron-sulfur cluster binding"/>
    <property type="evidence" value="ECO:0007669"/>
    <property type="project" value="UniProtKB-KW"/>
</dbReference>
<dbReference type="AlphaFoldDB" id="A0A4P6JTS4"/>
<dbReference type="PANTHER" id="PTHR42827:SF1">
    <property type="entry name" value="IRON-SULFUR CLUSTER-BINDING PROTEIN"/>
    <property type="match status" value="1"/>
</dbReference>
<keyword evidence="6" id="KW-1185">Reference proteome</keyword>
<dbReference type="Proteomes" id="UP000290365">
    <property type="component" value="Chromosome"/>
</dbReference>
<dbReference type="PROSITE" id="PS00198">
    <property type="entry name" value="4FE4S_FER_1"/>
    <property type="match status" value="1"/>
</dbReference>